<evidence type="ECO:0000256" key="10">
    <source>
        <dbReference type="ARBA" id="ARBA00031021"/>
    </source>
</evidence>
<dbReference type="Gene3D" id="1.10.1090.10">
    <property type="entry name" value="Cytochrome b-c1 complex subunit 7"/>
    <property type="match status" value="1"/>
</dbReference>
<evidence type="ECO:0000256" key="2">
    <source>
        <dbReference type="ARBA" id="ARBA00008554"/>
    </source>
</evidence>
<keyword evidence="6" id="KW-0999">Mitochondrion inner membrane</keyword>
<evidence type="ECO:0000256" key="11">
    <source>
        <dbReference type="ARBA" id="ARBA00032927"/>
    </source>
</evidence>
<sequence>MKLFTVSSGLLVAAFYSVFVLSFVGCEKTVDDAVLGNSVYLNPSDENLVAALFRQVITPEHEGNKAAYRDAFEKVLRLIRTSFDQDLDVTGNQDMISSKGKNDGTTSSSSGSRKLNRRSVEAPLTKGDDEETRSTRVPDSGFPKQPSNPNGKRIPDPRDVSPHPPPMSSSVDRVESQHTATYPREPAVYPPAANVDPNSYKPTPLEIKLEKFLDEYEPHHDDNSLKFVSMSRLSSIIKIPRNLFKFTKTPENRRDRKNYMLRKLVFNLSKFNRWGLYTHDVVDTRTPIIQEVLRRLPKDVLDARNFRIIRALQLDFLKTYLPREEWITYEQDLQYRYLQAYIHEIIAERIEIYEFGCVNYSEDEWPTGVLK</sequence>
<evidence type="ECO:0000256" key="1">
    <source>
        <dbReference type="ARBA" id="ARBA00004443"/>
    </source>
</evidence>
<evidence type="ECO:0000256" key="4">
    <source>
        <dbReference type="ARBA" id="ARBA00022448"/>
    </source>
</evidence>
<protein>
    <recommendedName>
        <fullName evidence="3">Cytochrome b-c1 complex subunit 7</fullName>
    </recommendedName>
    <alternativeName>
        <fullName evidence="10">Complex III subunit VII</fullName>
    </alternativeName>
    <alternativeName>
        <fullName evidence="11">Ubiquinol-cytochrome c reductase complex 14 kDa protein</fullName>
    </alternativeName>
</protein>
<evidence type="ECO:0000256" key="6">
    <source>
        <dbReference type="ARBA" id="ARBA00022792"/>
    </source>
</evidence>
<evidence type="ECO:0000313" key="16">
    <source>
        <dbReference type="Proteomes" id="UP000076502"/>
    </source>
</evidence>
<evidence type="ECO:0000256" key="12">
    <source>
        <dbReference type="ARBA" id="ARBA00038521"/>
    </source>
</evidence>
<comment type="similarity">
    <text evidence="2">Belongs to the UQCRB/QCR7 family.</text>
</comment>
<dbReference type="GO" id="GO:0005743">
    <property type="term" value="C:mitochondrial inner membrane"/>
    <property type="evidence" value="ECO:0007669"/>
    <property type="project" value="UniProtKB-SubCell"/>
</dbReference>
<keyword evidence="4" id="KW-0813">Transport</keyword>
<evidence type="ECO:0000256" key="8">
    <source>
        <dbReference type="ARBA" id="ARBA00023128"/>
    </source>
</evidence>
<keyword evidence="8" id="KW-0496">Mitochondrion</keyword>
<comment type="subcellular location">
    <subcellularLocation>
        <location evidence="1">Mitochondrion inner membrane</location>
        <topology evidence="1">Peripheral membrane protein</topology>
        <orientation evidence="1">Matrix side</orientation>
    </subcellularLocation>
</comment>
<accession>A0A154PDE8</accession>
<keyword evidence="7" id="KW-0249">Electron transport</keyword>
<evidence type="ECO:0000256" key="14">
    <source>
        <dbReference type="SAM" id="SignalP"/>
    </source>
</evidence>
<evidence type="ECO:0000313" key="15">
    <source>
        <dbReference type="EMBL" id="KZC09872.1"/>
    </source>
</evidence>
<dbReference type="GO" id="GO:0045275">
    <property type="term" value="C:respiratory chain complex III"/>
    <property type="evidence" value="ECO:0007669"/>
    <property type="project" value="InterPro"/>
</dbReference>
<dbReference type="SUPFAM" id="SSF81524">
    <property type="entry name" value="14 kDa protein of cytochrome bc1 complex (Ubiquinol-cytochrome c reductase)"/>
    <property type="match status" value="1"/>
</dbReference>
<evidence type="ECO:0000256" key="5">
    <source>
        <dbReference type="ARBA" id="ARBA00022660"/>
    </source>
</evidence>
<dbReference type="EMBL" id="KQ434878">
    <property type="protein sequence ID" value="KZC09872.1"/>
    <property type="molecule type" value="Genomic_DNA"/>
</dbReference>
<reference evidence="15 16" key="1">
    <citation type="submission" date="2015-07" db="EMBL/GenBank/DDBJ databases">
        <title>The genome of Dufourea novaeangliae.</title>
        <authorList>
            <person name="Pan H."/>
            <person name="Kapheim K."/>
        </authorList>
    </citation>
    <scope>NUCLEOTIDE SEQUENCE [LARGE SCALE GENOMIC DNA]</scope>
    <source>
        <strain evidence="15">0120121106</strain>
        <tissue evidence="15">Whole body</tissue>
    </source>
</reference>
<feature type="compositionally biased region" description="Polar residues" evidence="13">
    <location>
        <begin position="103"/>
        <end position="113"/>
    </location>
</feature>
<organism evidence="15 16">
    <name type="scientific">Dufourea novaeangliae</name>
    <name type="common">Sweat bee</name>
    <dbReference type="NCBI Taxonomy" id="178035"/>
    <lineage>
        <taxon>Eukaryota</taxon>
        <taxon>Metazoa</taxon>
        <taxon>Ecdysozoa</taxon>
        <taxon>Arthropoda</taxon>
        <taxon>Hexapoda</taxon>
        <taxon>Insecta</taxon>
        <taxon>Pterygota</taxon>
        <taxon>Neoptera</taxon>
        <taxon>Endopterygota</taxon>
        <taxon>Hymenoptera</taxon>
        <taxon>Apocrita</taxon>
        <taxon>Aculeata</taxon>
        <taxon>Apoidea</taxon>
        <taxon>Anthophila</taxon>
        <taxon>Halictidae</taxon>
        <taxon>Rophitinae</taxon>
        <taxon>Dufourea</taxon>
    </lineage>
</organism>
<dbReference type="GO" id="GO:0006122">
    <property type="term" value="P:mitochondrial electron transport, ubiquinol to cytochrome c"/>
    <property type="evidence" value="ECO:0007669"/>
    <property type="project" value="InterPro"/>
</dbReference>
<keyword evidence="16" id="KW-1185">Reference proteome</keyword>
<dbReference type="STRING" id="178035.A0A154PDE8"/>
<keyword evidence="9" id="KW-0472">Membrane</keyword>
<feature type="chain" id="PRO_5007599426" description="Cytochrome b-c1 complex subunit 7" evidence="14">
    <location>
        <begin position="27"/>
        <end position="371"/>
    </location>
</feature>
<dbReference type="AlphaFoldDB" id="A0A154PDE8"/>
<gene>
    <name evidence="15" type="ORF">WN55_00518</name>
</gene>
<dbReference type="PANTHER" id="PTHR12022:SF0">
    <property type="entry name" value="CYTOCHROME B-C1 COMPLEX SUBUNIT 7"/>
    <property type="match status" value="1"/>
</dbReference>
<keyword evidence="5" id="KW-0679">Respiratory chain</keyword>
<dbReference type="InterPro" id="IPR003197">
    <property type="entry name" value="QCR7"/>
</dbReference>
<evidence type="ECO:0000256" key="13">
    <source>
        <dbReference type="SAM" id="MobiDB-lite"/>
    </source>
</evidence>
<comment type="subunit">
    <text evidence="12">Component of the ubiquinol-cytochrome c oxidoreductase (cytochrome b-c1 complex, complex III, CIII), a multisubunit enzyme composed of 3 respiratory subunits cytochrome b, cytochrome c1 and Rieske protein, 2 core protein subunits, and additional low-molecular weight protein subunits. The complex exists as an obligatory dimer and forms supercomplexes (SCs) in the inner mitochondrial membrane with cytochrome c oxidase (complex IV, CIV).</text>
</comment>
<dbReference type="PROSITE" id="PS51257">
    <property type="entry name" value="PROKAR_LIPOPROTEIN"/>
    <property type="match status" value="1"/>
</dbReference>
<name>A0A154PDE8_DUFNO</name>
<evidence type="ECO:0000256" key="3">
    <source>
        <dbReference type="ARBA" id="ARBA00016323"/>
    </source>
</evidence>
<proteinExistence type="inferred from homology"/>
<evidence type="ECO:0000256" key="9">
    <source>
        <dbReference type="ARBA" id="ARBA00023136"/>
    </source>
</evidence>
<keyword evidence="14" id="KW-0732">Signal</keyword>
<dbReference type="Pfam" id="PF02271">
    <property type="entry name" value="UCR_14kD"/>
    <property type="match status" value="1"/>
</dbReference>
<feature type="region of interest" description="Disordered" evidence="13">
    <location>
        <begin position="90"/>
        <end position="200"/>
    </location>
</feature>
<feature type="signal peptide" evidence="14">
    <location>
        <begin position="1"/>
        <end position="26"/>
    </location>
</feature>
<dbReference type="Proteomes" id="UP000076502">
    <property type="component" value="Unassembled WGS sequence"/>
</dbReference>
<dbReference type="InterPro" id="IPR036544">
    <property type="entry name" value="QCR7_sf"/>
</dbReference>
<evidence type="ECO:0000256" key="7">
    <source>
        <dbReference type="ARBA" id="ARBA00022982"/>
    </source>
</evidence>
<dbReference type="PANTHER" id="PTHR12022">
    <property type="entry name" value="UBIQUINOL-CYTOCHROME C REDUCTASE COMPLEX 14 KD PROTEIN"/>
    <property type="match status" value="1"/>
</dbReference>